<dbReference type="RefSeq" id="WP_307261356.1">
    <property type="nucleotide sequence ID" value="NZ_JAUSVL010000001.1"/>
</dbReference>
<dbReference type="AlphaFoldDB" id="A0AAE4APF7"/>
<keyword evidence="3" id="KW-1185">Reference proteome</keyword>
<feature type="compositionally biased region" description="Basic and acidic residues" evidence="1">
    <location>
        <begin position="1"/>
        <end position="18"/>
    </location>
</feature>
<dbReference type="Proteomes" id="UP001238163">
    <property type="component" value="Unassembled WGS sequence"/>
</dbReference>
<feature type="region of interest" description="Disordered" evidence="1">
    <location>
        <begin position="1"/>
        <end position="23"/>
    </location>
</feature>
<name>A0AAE4APF7_9BACT</name>
<organism evidence="2 3">
    <name type="scientific">Oligosphaera ethanolica</name>
    <dbReference type="NCBI Taxonomy" id="760260"/>
    <lineage>
        <taxon>Bacteria</taxon>
        <taxon>Pseudomonadati</taxon>
        <taxon>Lentisphaerota</taxon>
        <taxon>Oligosphaeria</taxon>
        <taxon>Oligosphaerales</taxon>
        <taxon>Oligosphaeraceae</taxon>
        <taxon>Oligosphaera</taxon>
    </lineage>
</organism>
<reference evidence="2" key="1">
    <citation type="submission" date="2023-07" db="EMBL/GenBank/DDBJ databases">
        <title>Genomic Encyclopedia of Type Strains, Phase IV (KMG-IV): sequencing the most valuable type-strain genomes for metagenomic binning, comparative biology and taxonomic classification.</title>
        <authorList>
            <person name="Goeker M."/>
        </authorList>
    </citation>
    <scope>NUCLEOTIDE SEQUENCE</scope>
    <source>
        <strain evidence="2">DSM 24202</strain>
    </source>
</reference>
<evidence type="ECO:0000256" key="1">
    <source>
        <dbReference type="SAM" id="MobiDB-lite"/>
    </source>
</evidence>
<dbReference type="Pfam" id="PF05258">
    <property type="entry name" value="DciA"/>
    <property type="match status" value="1"/>
</dbReference>
<evidence type="ECO:0000313" key="3">
    <source>
        <dbReference type="Proteomes" id="UP001238163"/>
    </source>
</evidence>
<gene>
    <name evidence="2" type="ORF">J3R75_002025</name>
</gene>
<dbReference type="InterPro" id="IPR007922">
    <property type="entry name" value="DciA-like"/>
</dbReference>
<dbReference type="EMBL" id="JAUSVL010000001">
    <property type="protein sequence ID" value="MDQ0289918.1"/>
    <property type="molecule type" value="Genomic_DNA"/>
</dbReference>
<proteinExistence type="predicted"/>
<protein>
    <recommendedName>
        <fullName evidence="4">DUF721 domain-containing protein</fullName>
    </recommendedName>
</protein>
<evidence type="ECO:0000313" key="2">
    <source>
        <dbReference type="EMBL" id="MDQ0289918.1"/>
    </source>
</evidence>
<sequence length="157" mass="18177">MKTDKKSEQWLTRDDRRRSVGGLDRPSFREWRRENALASWLGDERRAEVFADLRPEPRSMGELVSEAMAAVGKNDMLLLADLREHWADIVGADNATQSSPLSVDGVTLRIEISSPTWFYVFEHQHKARFNQLLTDYTGGVITRIQFVPRGYRPPRRF</sequence>
<evidence type="ECO:0008006" key="4">
    <source>
        <dbReference type="Google" id="ProtNLM"/>
    </source>
</evidence>
<accession>A0AAE4APF7</accession>
<comment type="caution">
    <text evidence="2">The sequence shown here is derived from an EMBL/GenBank/DDBJ whole genome shotgun (WGS) entry which is preliminary data.</text>
</comment>